<evidence type="ECO:0000313" key="3">
    <source>
        <dbReference type="Proteomes" id="UP000015106"/>
    </source>
</evidence>
<reference evidence="3" key="1">
    <citation type="journal article" date="2013" name="Nature">
        <title>Draft genome of the wheat A-genome progenitor Triticum urartu.</title>
        <authorList>
            <person name="Ling H.Q."/>
            <person name="Zhao S."/>
            <person name="Liu D."/>
            <person name="Wang J."/>
            <person name="Sun H."/>
            <person name="Zhang C."/>
            <person name="Fan H."/>
            <person name="Li D."/>
            <person name="Dong L."/>
            <person name="Tao Y."/>
            <person name="Gao C."/>
            <person name="Wu H."/>
            <person name="Li Y."/>
            <person name="Cui Y."/>
            <person name="Guo X."/>
            <person name="Zheng S."/>
            <person name="Wang B."/>
            <person name="Yu K."/>
            <person name="Liang Q."/>
            <person name="Yang W."/>
            <person name="Lou X."/>
            <person name="Chen J."/>
            <person name="Feng M."/>
            <person name="Jian J."/>
            <person name="Zhang X."/>
            <person name="Luo G."/>
            <person name="Jiang Y."/>
            <person name="Liu J."/>
            <person name="Wang Z."/>
            <person name="Sha Y."/>
            <person name="Zhang B."/>
            <person name="Wu H."/>
            <person name="Tang D."/>
            <person name="Shen Q."/>
            <person name="Xue P."/>
            <person name="Zou S."/>
            <person name="Wang X."/>
            <person name="Liu X."/>
            <person name="Wang F."/>
            <person name="Yang Y."/>
            <person name="An X."/>
            <person name="Dong Z."/>
            <person name="Zhang K."/>
            <person name="Zhang X."/>
            <person name="Luo M.C."/>
            <person name="Dvorak J."/>
            <person name="Tong Y."/>
            <person name="Wang J."/>
            <person name="Yang H."/>
            <person name="Li Z."/>
            <person name="Wang D."/>
            <person name="Zhang A."/>
            <person name="Wang J."/>
        </authorList>
    </citation>
    <scope>NUCLEOTIDE SEQUENCE</scope>
    <source>
        <strain evidence="3">cv. G1812</strain>
    </source>
</reference>
<dbReference type="Gramene" id="TuG1812G0700001357.01.T01">
    <property type="protein sequence ID" value="TuG1812G0700001357.01.T01"/>
    <property type="gene ID" value="TuG1812G0700001357.01"/>
</dbReference>
<feature type="region of interest" description="Disordered" evidence="1">
    <location>
        <begin position="344"/>
        <end position="368"/>
    </location>
</feature>
<reference evidence="2" key="3">
    <citation type="submission" date="2022-06" db="UniProtKB">
        <authorList>
            <consortium name="EnsemblPlants"/>
        </authorList>
    </citation>
    <scope>IDENTIFICATION</scope>
</reference>
<reference evidence="2" key="2">
    <citation type="submission" date="2018-03" db="EMBL/GenBank/DDBJ databases">
        <title>The Triticum urartu genome reveals the dynamic nature of wheat genome evolution.</title>
        <authorList>
            <person name="Ling H."/>
            <person name="Ma B."/>
            <person name="Shi X."/>
            <person name="Liu H."/>
            <person name="Dong L."/>
            <person name="Sun H."/>
            <person name="Cao Y."/>
            <person name="Gao Q."/>
            <person name="Zheng S."/>
            <person name="Li Y."/>
            <person name="Yu Y."/>
            <person name="Du H."/>
            <person name="Qi M."/>
            <person name="Li Y."/>
            <person name="Yu H."/>
            <person name="Cui Y."/>
            <person name="Wang N."/>
            <person name="Chen C."/>
            <person name="Wu H."/>
            <person name="Zhao Y."/>
            <person name="Zhang J."/>
            <person name="Li Y."/>
            <person name="Zhou W."/>
            <person name="Zhang B."/>
            <person name="Hu W."/>
            <person name="Eijk M."/>
            <person name="Tang J."/>
            <person name="Witsenboer H."/>
            <person name="Zhao S."/>
            <person name="Li Z."/>
            <person name="Zhang A."/>
            <person name="Wang D."/>
            <person name="Liang C."/>
        </authorList>
    </citation>
    <scope>NUCLEOTIDE SEQUENCE [LARGE SCALE GENOMIC DNA]</scope>
    <source>
        <strain evidence="2">cv. G1812</strain>
    </source>
</reference>
<protein>
    <submittedName>
        <fullName evidence="2">Uncharacterized protein</fullName>
    </submittedName>
</protein>
<feature type="compositionally biased region" description="Polar residues" evidence="1">
    <location>
        <begin position="1"/>
        <end position="15"/>
    </location>
</feature>
<feature type="compositionally biased region" description="Polar residues" evidence="1">
    <location>
        <begin position="344"/>
        <end position="355"/>
    </location>
</feature>
<organism evidence="2 3">
    <name type="scientific">Triticum urartu</name>
    <name type="common">Red wild einkorn</name>
    <name type="synonym">Crithodium urartu</name>
    <dbReference type="NCBI Taxonomy" id="4572"/>
    <lineage>
        <taxon>Eukaryota</taxon>
        <taxon>Viridiplantae</taxon>
        <taxon>Streptophyta</taxon>
        <taxon>Embryophyta</taxon>
        <taxon>Tracheophyta</taxon>
        <taxon>Spermatophyta</taxon>
        <taxon>Magnoliopsida</taxon>
        <taxon>Liliopsida</taxon>
        <taxon>Poales</taxon>
        <taxon>Poaceae</taxon>
        <taxon>BOP clade</taxon>
        <taxon>Pooideae</taxon>
        <taxon>Triticodae</taxon>
        <taxon>Triticeae</taxon>
        <taxon>Triticinae</taxon>
        <taxon>Triticum</taxon>
    </lineage>
</organism>
<keyword evidence="3" id="KW-1185">Reference proteome</keyword>
<dbReference type="EnsemblPlants" id="TuG1812G0700001357.01.T01">
    <property type="protein sequence ID" value="TuG1812G0700001357.01.T01"/>
    <property type="gene ID" value="TuG1812G0700001357.01"/>
</dbReference>
<evidence type="ECO:0000313" key="2">
    <source>
        <dbReference type="EnsemblPlants" id="TuG1812G0700001357.01.T01"/>
    </source>
</evidence>
<dbReference type="Proteomes" id="UP000015106">
    <property type="component" value="Chromosome 7"/>
</dbReference>
<evidence type="ECO:0000256" key="1">
    <source>
        <dbReference type="SAM" id="MobiDB-lite"/>
    </source>
</evidence>
<feature type="compositionally biased region" description="Polar residues" evidence="1">
    <location>
        <begin position="52"/>
        <end position="61"/>
    </location>
</feature>
<feature type="region of interest" description="Disordered" evidence="1">
    <location>
        <begin position="1"/>
        <end position="69"/>
    </location>
</feature>
<proteinExistence type="predicted"/>
<sequence length="677" mass="74989">MGNPQSKAAEQTTLSDVPPDQMEGANVDEIYPSSPERRILEQTEQPVLPQPTDGNSTNVQRPSHLITDSPAKCNEPSVVPPSCLTQVCATDVAQSSNVAEDASHIHGGRHVVINASIRDALQVLPASDATSDYMTTASGVNVAKHMKGNLSDEKREQINARRRAAYRKKKEDDAIKLHGDIQTSLTMSASIKHNEEKREIINTRRRAAYRKKDDEVTVVREAVVQNVLRAPLGDITNGYQPTSVDFDEKKEQLKARRRATYRKKKEDAAVKHLHENLPALAISDVQNVHRPALGDITNGYKTSSVDLDDKREEIKARRRATYEKKKDEAAVKHLHENLPALTVSANPTRSSNTSLSHDDAVLPPSTTLTSGVLTNEQIEQRNARRRAIYRKKVGDGTIDLQGKNQKLQEWRMQHPKTMTPDERGESSAKRKAKYAAKKNTPCAESIAMPRPDLTSTLSNPHAHCPTLTLSTLAQQYSEQIKNAPTVNAAPTYIRNTETDGAYLSRTFGDGAIDGDITEINEHLQSADQQTSDPVTIADNGVDEQSHESRARRRTRERACKGSMAVKKRRENVGKQKTCTHVPRGERNALLDRRNERFACRVKTQTVSFISKPEMTKIGQPVVVEAHGASTPSSTPEYTIRSEGNTPILTLLASLETEPSFIGFAPEQMTWTLTLVVS</sequence>
<accession>A0A8R7R1A5</accession>
<dbReference type="AlphaFoldDB" id="A0A8R7R1A5"/>
<name>A0A8R7R1A5_TRIUA</name>
<feature type="region of interest" description="Disordered" evidence="1">
    <location>
        <begin position="525"/>
        <end position="555"/>
    </location>
</feature>